<comment type="caution">
    <text evidence="1">The sequence shown here is derived from an EMBL/GenBank/DDBJ whole genome shotgun (WGS) entry which is preliminary data.</text>
</comment>
<dbReference type="Pfam" id="PF13424">
    <property type="entry name" value="TPR_12"/>
    <property type="match status" value="1"/>
</dbReference>
<proteinExistence type="predicted"/>
<dbReference type="Proteomes" id="UP001199106">
    <property type="component" value="Unassembled WGS sequence"/>
</dbReference>
<gene>
    <name evidence="1" type="ORF">G6011_09862</name>
</gene>
<name>A0AAD4FFU3_9PLEO</name>
<dbReference type="InterPro" id="IPR011990">
    <property type="entry name" value="TPR-like_helical_dom_sf"/>
</dbReference>
<evidence type="ECO:0000313" key="1">
    <source>
        <dbReference type="EMBL" id="KAG9186754.1"/>
    </source>
</evidence>
<dbReference type="EMBL" id="JAANER010000008">
    <property type="protein sequence ID" value="KAG9186754.1"/>
    <property type="molecule type" value="Genomic_DNA"/>
</dbReference>
<keyword evidence="2" id="KW-1185">Reference proteome</keyword>
<dbReference type="SUPFAM" id="SSF48452">
    <property type="entry name" value="TPR-like"/>
    <property type="match status" value="1"/>
</dbReference>
<evidence type="ECO:0000313" key="2">
    <source>
        <dbReference type="Proteomes" id="UP001199106"/>
    </source>
</evidence>
<organism evidence="1 2">
    <name type="scientific">Alternaria panax</name>
    <dbReference type="NCBI Taxonomy" id="48097"/>
    <lineage>
        <taxon>Eukaryota</taxon>
        <taxon>Fungi</taxon>
        <taxon>Dikarya</taxon>
        <taxon>Ascomycota</taxon>
        <taxon>Pezizomycotina</taxon>
        <taxon>Dothideomycetes</taxon>
        <taxon>Pleosporomycetidae</taxon>
        <taxon>Pleosporales</taxon>
        <taxon>Pleosporineae</taxon>
        <taxon>Pleosporaceae</taxon>
        <taxon>Alternaria</taxon>
        <taxon>Alternaria sect. Panax</taxon>
    </lineage>
</organism>
<dbReference type="Gene3D" id="1.25.40.10">
    <property type="entry name" value="Tetratricopeptide repeat domain"/>
    <property type="match status" value="1"/>
</dbReference>
<protein>
    <submittedName>
        <fullName evidence="1">Uncharacterized protein</fullName>
    </submittedName>
</protein>
<reference evidence="1" key="1">
    <citation type="submission" date="2021-07" db="EMBL/GenBank/DDBJ databases">
        <title>Genome Resource of American Ginseng Black Spot Pathogen Alternaria panax.</title>
        <authorList>
            <person name="Qiu C."/>
            <person name="Wang W."/>
            <person name="Liu Z."/>
        </authorList>
    </citation>
    <scope>NUCLEOTIDE SEQUENCE</scope>
    <source>
        <strain evidence="1">BNCC115425</strain>
    </source>
</reference>
<accession>A0AAD4FFU3</accession>
<sequence>MSIVSSSMPQVDQTEFITRLDSAEDRRPSLLAAFPAKATSPGSSPNTLLPDSFASAGYLDNDAKTLTRLFLTLNMDPGHSASCNSPAQTALEVPTPTVDTASLSDLEPSSSDSRLLPWVGKQAVICETKSLERIEVMSLRGEETHQQETIMVVSQRYGSRQRTTTSALKYPLHDVSFPSLEVYPFPRDQERRLEIQPTSTYYDISRKNLKEYILKVNKFESAALGSNTAATTLKWRLANAYSNLGLYNEAVHQLKRILPALEHQYGKHSHYVTSTKTDLAQAVLCIGRFQEAHQMAQDVHTLARSFHPGGGLYQQTTMVLAQSFRYLGDLTRVEELRRENIQVGLSAFGPRHGNTIAAINYLSKSIAGIREGIGMGGAVESCTGT</sequence>
<dbReference type="AlphaFoldDB" id="A0AAD4FFU3"/>